<proteinExistence type="predicted"/>
<evidence type="ECO:0000313" key="2">
    <source>
        <dbReference type="Proteomes" id="UP000231579"/>
    </source>
</evidence>
<reference evidence="2" key="1">
    <citation type="submission" date="2017-09" db="EMBL/GenBank/DDBJ databases">
        <title>Depth-based differentiation of microbial function through sediment-hosted aquifers and enrichment of novel symbionts in the deep terrestrial subsurface.</title>
        <authorList>
            <person name="Probst A.J."/>
            <person name="Ladd B."/>
            <person name="Jarett J.K."/>
            <person name="Geller-Mcgrath D.E."/>
            <person name="Sieber C.M.K."/>
            <person name="Emerson J.B."/>
            <person name="Anantharaman K."/>
            <person name="Thomas B.C."/>
            <person name="Malmstrom R."/>
            <person name="Stieglmeier M."/>
            <person name="Klingl A."/>
            <person name="Woyke T."/>
            <person name="Ryan C.M."/>
            <person name="Banfield J.F."/>
        </authorList>
    </citation>
    <scope>NUCLEOTIDE SEQUENCE [LARGE SCALE GENOMIC DNA]</scope>
</reference>
<evidence type="ECO:0000313" key="1">
    <source>
        <dbReference type="EMBL" id="PJE70360.1"/>
    </source>
</evidence>
<accession>A0A2M8L7Z4</accession>
<dbReference type="Proteomes" id="UP000231579">
    <property type="component" value="Unassembled WGS sequence"/>
</dbReference>
<protein>
    <recommendedName>
        <fullName evidence="3">DUF458 domain-containing protein</fullName>
    </recommendedName>
</protein>
<evidence type="ECO:0008006" key="3">
    <source>
        <dbReference type="Google" id="ProtNLM"/>
    </source>
</evidence>
<dbReference type="InterPro" id="IPR007405">
    <property type="entry name" value="Phage_KVP40_Orf299"/>
</dbReference>
<name>A0A2M8L7Z4_9BACT</name>
<dbReference type="EMBL" id="PFEM01000003">
    <property type="protein sequence ID" value="PJE70360.1"/>
    <property type="molecule type" value="Genomic_DNA"/>
</dbReference>
<gene>
    <name evidence="1" type="ORF">COU97_00160</name>
</gene>
<dbReference type="AlphaFoldDB" id="A0A2M8L7Z4"/>
<dbReference type="Pfam" id="PF04308">
    <property type="entry name" value="RNaseH_like"/>
    <property type="match status" value="1"/>
</dbReference>
<dbReference type="PANTHER" id="PTHR39961">
    <property type="entry name" value="HYPOTHETICAL CYTOSOLIC PROTEIN"/>
    <property type="match status" value="1"/>
</dbReference>
<dbReference type="PANTHER" id="PTHR39961:SF1">
    <property type="entry name" value="DUF458 DOMAIN-CONTAINING PROTEIN"/>
    <property type="match status" value="1"/>
</dbReference>
<sequence>MTQDHPLFFNPTQGKLTTDEVVGALVTFMNEEPDYFYRLVVGTDSKSGRLTKASRVSFVSAIVIHRQGKGGRYFWQRQQVGNIASLRDKIYTETLLSIQLAEKMVPKLTKQLNGQRYRLEIHIDVGDVGPTREMIKEVVGMVNGNGFTAKTKPESYGASCIADKHT</sequence>
<comment type="caution">
    <text evidence="1">The sequence shown here is derived from an EMBL/GenBank/DDBJ whole genome shotgun (WGS) entry which is preliminary data.</text>
</comment>
<organism evidence="1 2">
    <name type="scientific">Candidatus Shapirobacteria bacterium CG10_big_fil_rev_8_21_14_0_10_48_15</name>
    <dbReference type="NCBI Taxonomy" id="1974484"/>
    <lineage>
        <taxon>Bacteria</taxon>
        <taxon>Candidatus Shapironibacteriota</taxon>
    </lineage>
</organism>